<dbReference type="EMBL" id="JFKA01000005">
    <property type="protein sequence ID" value="OSQ37873.1"/>
    <property type="molecule type" value="Genomic_DNA"/>
</dbReference>
<evidence type="ECO:0000256" key="2">
    <source>
        <dbReference type="ARBA" id="ARBA00011915"/>
    </source>
</evidence>
<dbReference type="PANTHER" id="PTHR43176:SF3">
    <property type="entry name" value="3-HYDROXYISOBUTYRYL-COA HYDROLASE, MITOCHONDRIAL"/>
    <property type="match status" value="1"/>
</dbReference>
<dbReference type="Gene3D" id="3.90.226.10">
    <property type="entry name" value="2-enoyl-CoA Hydratase, Chain A, domain 1"/>
    <property type="match status" value="1"/>
</dbReference>
<feature type="domain" description="Enoyl-CoA hydratase/isomerase" evidence="4">
    <location>
        <begin position="15"/>
        <end position="348"/>
    </location>
</feature>
<keyword evidence="3" id="KW-0378">Hydrolase</keyword>
<dbReference type="GO" id="GO:0006574">
    <property type="term" value="P:L-valine catabolic process"/>
    <property type="evidence" value="ECO:0007669"/>
    <property type="project" value="TreeGrafter"/>
</dbReference>
<dbReference type="InterPro" id="IPR029045">
    <property type="entry name" value="ClpP/crotonase-like_dom_sf"/>
</dbReference>
<dbReference type="AlphaFoldDB" id="A0A1Y2L0M2"/>
<dbReference type="InterPro" id="IPR032259">
    <property type="entry name" value="HIBYL-CoA-H"/>
</dbReference>
<evidence type="ECO:0000313" key="5">
    <source>
        <dbReference type="EMBL" id="OSQ37873.1"/>
    </source>
</evidence>
<dbReference type="InterPro" id="IPR045004">
    <property type="entry name" value="ECH_dom"/>
</dbReference>
<dbReference type="EC" id="3.1.2.4" evidence="2"/>
<dbReference type="RefSeq" id="WP_085583154.1">
    <property type="nucleotide sequence ID" value="NZ_JFKA01000005.1"/>
</dbReference>
<dbReference type="STRING" id="1293891.TMES_12865"/>
<comment type="catalytic activity">
    <reaction evidence="1">
        <text>3-hydroxy-2-methylpropanoyl-CoA + H2O = 3-hydroxy-2-methylpropanoate + CoA + H(+)</text>
        <dbReference type="Rhea" id="RHEA:20888"/>
        <dbReference type="ChEBI" id="CHEBI:11805"/>
        <dbReference type="ChEBI" id="CHEBI:15377"/>
        <dbReference type="ChEBI" id="CHEBI:15378"/>
        <dbReference type="ChEBI" id="CHEBI:57287"/>
        <dbReference type="ChEBI" id="CHEBI:57340"/>
        <dbReference type="EC" id="3.1.2.4"/>
    </reaction>
</comment>
<dbReference type="Proteomes" id="UP000193391">
    <property type="component" value="Unassembled WGS sequence"/>
</dbReference>
<dbReference type="OrthoDB" id="9790967at2"/>
<dbReference type="CDD" id="cd06558">
    <property type="entry name" value="crotonase-like"/>
    <property type="match status" value="1"/>
</dbReference>
<sequence length="359" mass="39022">MSDVGVKFAVNGAVGEIYLDRPKALNALTLPMVDAIHHQMRLWEQDDAISVLTIEGTGGKAFCAGGDIRGLYDAHNNNEPELLDAFYRREYLLNHYMSQYPKPCIALLDGITMGGGVGVSVHGRYRVVTEKTMFAMPETGIGFFPDVGGGYFLPRCPGEIGMYLGLTGARLGAADCLYAGIATHGAQSSDIVNIKQVLANTGFGAAGNDRRSVCDQVENILKSYAHDHGPAPVAGHRNEIDAIFGADNIGEVMIALEKSLSDFSVKTLKMIKTKSPLALAVTFKQIREGAMLDLAADLVMEFRLSQRMVEKPDLFEGVRAVIVDKDQNPRWTQGDVGQVDPRDVDAFFAPLPDDRELTI</sequence>
<dbReference type="FunFam" id="3.90.226.10:FF:000026">
    <property type="entry name" value="3-hydroxyisobutyryl-CoA hydrolase, mitochondrial"/>
    <property type="match status" value="1"/>
</dbReference>
<dbReference type="NCBIfam" id="NF004127">
    <property type="entry name" value="PRK05617.1"/>
    <property type="match status" value="1"/>
</dbReference>
<dbReference type="PANTHER" id="PTHR43176">
    <property type="entry name" value="3-HYDROXYISOBUTYRYL-COA HYDROLASE-RELATED"/>
    <property type="match status" value="1"/>
</dbReference>
<organism evidence="5 6">
    <name type="scientific">Thalassospira mesophila</name>
    <dbReference type="NCBI Taxonomy" id="1293891"/>
    <lineage>
        <taxon>Bacteria</taxon>
        <taxon>Pseudomonadati</taxon>
        <taxon>Pseudomonadota</taxon>
        <taxon>Alphaproteobacteria</taxon>
        <taxon>Rhodospirillales</taxon>
        <taxon>Thalassospiraceae</taxon>
        <taxon>Thalassospira</taxon>
    </lineage>
</organism>
<keyword evidence="6" id="KW-1185">Reference proteome</keyword>
<dbReference type="GO" id="GO:0003860">
    <property type="term" value="F:3-hydroxyisobutyryl-CoA hydrolase activity"/>
    <property type="evidence" value="ECO:0007669"/>
    <property type="project" value="UniProtKB-EC"/>
</dbReference>
<evidence type="ECO:0000259" key="4">
    <source>
        <dbReference type="Pfam" id="PF16113"/>
    </source>
</evidence>
<accession>A0A1Y2L0M2</accession>
<dbReference type="Pfam" id="PF16113">
    <property type="entry name" value="ECH_2"/>
    <property type="match status" value="1"/>
</dbReference>
<name>A0A1Y2L0M2_9PROT</name>
<evidence type="ECO:0000256" key="3">
    <source>
        <dbReference type="ARBA" id="ARBA00022801"/>
    </source>
</evidence>
<protein>
    <recommendedName>
        <fullName evidence="2">3-hydroxyisobutyryl-CoA hydrolase</fullName>
        <ecNumber evidence="2">3.1.2.4</ecNumber>
    </recommendedName>
</protein>
<evidence type="ECO:0000256" key="1">
    <source>
        <dbReference type="ARBA" id="ARBA00001709"/>
    </source>
</evidence>
<evidence type="ECO:0000313" key="6">
    <source>
        <dbReference type="Proteomes" id="UP000193391"/>
    </source>
</evidence>
<dbReference type="SUPFAM" id="SSF52096">
    <property type="entry name" value="ClpP/crotonase"/>
    <property type="match status" value="1"/>
</dbReference>
<proteinExistence type="predicted"/>
<reference evidence="5 6" key="1">
    <citation type="submission" date="2014-03" db="EMBL/GenBank/DDBJ databases">
        <title>The draft genome sequence of Thalassospira mesophila JCM 18969.</title>
        <authorList>
            <person name="Lai Q."/>
            <person name="Shao Z."/>
        </authorList>
    </citation>
    <scope>NUCLEOTIDE SEQUENCE [LARGE SCALE GENOMIC DNA]</scope>
    <source>
        <strain evidence="5 6">JCM 18969</strain>
    </source>
</reference>
<comment type="caution">
    <text evidence="5">The sequence shown here is derived from an EMBL/GenBank/DDBJ whole genome shotgun (WGS) entry which is preliminary data.</text>
</comment>
<gene>
    <name evidence="5" type="ORF">TMES_12865</name>
</gene>